<dbReference type="Gene3D" id="3.30.450.20">
    <property type="entry name" value="PAS domain"/>
    <property type="match status" value="2"/>
</dbReference>
<feature type="domain" description="PAS" evidence="1">
    <location>
        <begin position="143"/>
        <end position="216"/>
    </location>
</feature>
<evidence type="ECO:0000313" key="6">
    <source>
        <dbReference type="Proteomes" id="UP000198694"/>
    </source>
</evidence>
<dbReference type="EMBL" id="FNFL01000005">
    <property type="protein sequence ID" value="SDK34825.1"/>
    <property type="molecule type" value="Genomic_DNA"/>
</dbReference>
<dbReference type="AlphaFoldDB" id="A0A1G9B7K5"/>
<dbReference type="NCBIfam" id="TIGR00254">
    <property type="entry name" value="GGDEF"/>
    <property type="match status" value="1"/>
</dbReference>
<dbReference type="InterPro" id="IPR013655">
    <property type="entry name" value="PAS_fold_3"/>
</dbReference>
<dbReference type="PANTHER" id="PTHR44757:SF2">
    <property type="entry name" value="BIOFILM ARCHITECTURE MAINTENANCE PROTEIN MBAA"/>
    <property type="match status" value="1"/>
</dbReference>
<sequence>MVMKTDTLTALGTNDDKPSGSMLVELLDHIEGWEYKQNSQEIILSDAFHKLLKTNQVGKTLPAAAVTTLIHREDRRHVIRTFLAALKEKAVFRADFRLVVQSQVIYLRVVGETIINKQRSVRMIGVVQDVSNLLSVKQQLKEEQQQSKYIFDQLNSVIWMKSLQDRKINYISKGCNKLFGYQRDQFLENYSLWEKSVHPEDKQVVAAKQKLLSEGQPLSHQYRIITSDGQIKWVHDQTIPNKNADGTISYLFGMVTDISEEKAMEERLSYMVNHHPLTNLPNRNVLDKRLNKLIKEDNDPFALLYLDLDKFKVINDSLGHKFGDKVLQVVAGKLQTAAPDNGLAVCMEGNEFVLLLDKYTSKKDVFRFAEHIIQLIESTMDIEGYELHIKASIGISFYPDNGSDKEQLLHNAHRALFHVKKSNDYSYHSYSSSNGFSSFTSHFLEEEMRAAIAREEFELHYQPKVGTTGKLLGGEALIRWNHPKFGRVSPGEFIPFAEENHLINEIGDWVIQTVCRQLGEWRDKGFALYPISINISPMRFMKKGLVELIEKNLDTFQIPAELIVLEITESTLLKNEKVVIKTLEKLGKLGIKIAIDDFGTGYASLTYLKEFQADILKIDQSFIRNLGNNRQKDNAIVSSICHMGKALGMTVVAEGVEEQEQLELLAEFFCDEIQGYLFSKPLPAAGFEKVLGDGRLQSGK</sequence>
<evidence type="ECO:0000259" key="3">
    <source>
        <dbReference type="PROSITE" id="PS50883"/>
    </source>
</evidence>
<feature type="domain" description="EAL" evidence="3">
    <location>
        <begin position="441"/>
        <end position="695"/>
    </location>
</feature>
<evidence type="ECO:0000313" key="5">
    <source>
        <dbReference type="EMBL" id="SDK34825.1"/>
    </source>
</evidence>
<accession>A0A1G9B7K5</accession>
<dbReference type="InterPro" id="IPR001633">
    <property type="entry name" value="EAL_dom"/>
</dbReference>
<name>A0A1G9B7K5_9BACI</name>
<dbReference type="InterPro" id="IPR043128">
    <property type="entry name" value="Rev_trsase/Diguanyl_cyclase"/>
</dbReference>
<dbReference type="OrthoDB" id="9759607at2"/>
<proteinExistence type="predicted"/>
<dbReference type="Pfam" id="PF08447">
    <property type="entry name" value="PAS_3"/>
    <property type="match status" value="1"/>
</dbReference>
<dbReference type="Proteomes" id="UP000198694">
    <property type="component" value="Unassembled WGS sequence"/>
</dbReference>
<dbReference type="Pfam" id="PF00990">
    <property type="entry name" value="GGDEF"/>
    <property type="match status" value="1"/>
</dbReference>
<dbReference type="InterPro" id="IPR001610">
    <property type="entry name" value="PAC"/>
</dbReference>
<dbReference type="PROSITE" id="PS50112">
    <property type="entry name" value="PAS"/>
    <property type="match status" value="1"/>
</dbReference>
<organism evidence="5 6">
    <name type="scientific">Sediminibacillus albus</name>
    <dbReference type="NCBI Taxonomy" id="407036"/>
    <lineage>
        <taxon>Bacteria</taxon>
        <taxon>Bacillati</taxon>
        <taxon>Bacillota</taxon>
        <taxon>Bacilli</taxon>
        <taxon>Bacillales</taxon>
        <taxon>Bacillaceae</taxon>
        <taxon>Sediminibacillus</taxon>
    </lineage>
</organism>
<dbReference type="SMART" id="SM00086">
    <property type="entry name" value="PAC"/>
    <property type="match status" value="2"/>
</dbReference>
<evidence type="ECO:0000259" key="1">
    <source>
        <dbReference type="PROSITE" id="PS50112"/>
    </source>
</evidence>
<dbReference type="NCBIfam" id="TIGR00229">
    <property type="entry name" value="sensory_box"/>
    <property type="match status" value="1"/>
</dbReference>
<gene>
    <name evidence="5" type="ORF">SAMN05216243_2827</name>
</gene>
<dbReference type="PROSITE" id="PS50113">
    <property type="entry name" value="PAC"/>
    <property type="match status" value="1"/>
</dbReference>
<keyword evidence="6" id="KW-1185">Reference proteome</keyword>
<evidence type="ECO:0000259" key="4">
    <source>
        <dbReference type="PROSITE" id="PS50887"/>
    </source>
</evidence>
<dbReference type="InterPro" id="IPR052155">
    <property type="entry name" value="Biofilm_reg_signaling"/>
</dbReference>
<dbReference type="SUPFAM" id="SSF55073">
    <property type="entry name" value="Nucleotide cyclase"/>
    <property type="match status" value="1"/>
</dbReference>
<dbReference type="InterPro" id="IPR000160">
    <property type="entry name" value="GGDEF_dom"/>
</dbReference>
<protein>
    <submittedName>
        <fullName evidence="5">PAS domain S-box-containing protein/diguanylate cyclase (GGDEF) domain-containing protein</fullName>
    </submittedName>
</protein>
<reference evidence="5 6" key="1">
    <citation type="submission" date="2016-10" db="EMBL/GenBank/DDBJ databases">
        <authorList>
            <person name="de Groot N.N."/>
        </authorList>
    </citation>
    <scope>NUCLEOTIDE SEQUENCE [LARGE SCALE GENOMIC DNA]</scope>
    <source>
        <strain evidence="5 6">CGMCC 1.6502</strain>
    </source>
</reference>
<feature type="domain" description="PAC" evidence="2">
    <location>
        <begin position="218"/>
        <end position="270"/>
    </location>
</feature>
<dbReference type="Pfam" id="PF00563">
    <property type="entry name" value="EAL"/>
    <property type="match status" value="1"/>
</dbReference>
<dbReference type="SMART" id="SM00052">
    <property type="entry name" value="EAL"/>
    <property type="match status" value="1"/>
</dbReference>
<dbReference type="SMART" id="SM00267">
    <property type="entry name" value="GGDEF"/>
    <property type="match status" value="1"/>
</dbReference>
<dbReference type="Gene3D" id="3.20.20.450">
    <property type="entry name" value="EAL domain"/>
    <property type="match status" value="1"/>
</dbReference>
<feature type="domain" description="GGDEF" evidence="4">
    <location>
        <begin position="299"/>
        <end position="432"/>
    </location>
</feature>
<dbReference type="SUPFAM" id="SSF141868">
    <property type="entry name" value="EAL domain-like"/>
    <property type="match status" value="1"/>
</dbReference>
<dbReference type="CDD" id="cd00130">
    <property type="entry name" value="PAS"/>
    <property type="match status" value="1"/>
</dbReference>
<dbReference type="InterPro" id="IPR029787">
    <property type="entry name" value="Nucleotide_cyclase"/>
</dbReference>
<dbReference type="CDD" id="cd01948">
    <property type="entry name" value="EAL"/>
    <property type="match status" value="1"/>
</dbReference>
<dbReference type="PROSITE" id="PS50887">
    <property type="entry name" value="GGDEF"/>
    <property type="match status" value="1"/>
</dbReference>
<dbReference type="PANTHER" id="PTHR44757">
    <property type="entry name" value="DIGUANYLATE CYCLASE DGCP"/>
    <property type="match status" value="1"/>
</dbReference>
<dbReference type="CDD" id="cd01949">
    <property type="entry name" value="GGDEF"/>
    <property type="match status" value="1"/>
</dbReference>
<dbReference type="InterPro" id="IPR000014">
    <property type="entry name" value="PAS"/>
</dbReference>
<dbReference type="PROSITE" id="PS50883">
    <property type="entry name" value="EAL"/>
    <property type="match status" value="1"/>
</dbReference>
<evidence type="ECO:0000259" key="2">
    <source>
        <dbReference type="PROSITE" id="PS50113"/>
    </source>
</evidence>
<dbReference type="InterPro" id="IPR035919">
    <property type="entry name" value="EAL_sf"/>
</dbReference>
<dbReference type="InterPro" id="IPR000700">
    <property type="entry name" value="PAS-assoc_C"/>
</dbReference>
<dbReference type="STRING" id="407036.SAMN05216243_2827"/>
<dbReference type="Gene3D" id="3.30.70.270">
    <property type="match status" value="1"/>
</dbReference>
<dbReference type="SUPFAM" id="SSF55785">
    <property type="entry name" value="PYP-like sensor domain (PAS domain)"/>
    <property type="match status" value="2"/>
</dbReference>
<dbReference type="InterPro" id="IPR035965">
    <property type="entry name" value="PAS-like_dom_sf"/>
</dbReference>